<protein>
    <recommendedName>
        <fullName evidence="4">DUF4129 domain-containing protein</fullName>
    </recommendedName>
</protein>
<dbReference type="CDD" id="cd12087">
    <property type="entry name" value="TM_EGFR-like"/>
    <property type="match status" value="1"/>
</dbReference>
<evidence type="ECO:0000256" key="1">
    <source>
        <dbReference type="SAM" id="Phobius"/>
    </source>
</evidence>
<evidence type="ECO:0008006" key="4">
    <source>
        <dbReference type="Google" id="ProtNLM"/>
    </source>
</evidence>
<accession>A0A1H0UUG3</accession>
<evidence type="ECO:0000313" key="3">
    <source>
        <dbReference type="Proteomes" id="UP000199159"/>
    </source>
</evidence>
<feature type="transmembrane region" description="Helical" evidence="1">
    <location>
        <begin position="59"/>
        <end position="81"/>
    </location>
</feature>
<sequence>MLNSNDAKNDIENILEAKEYRMYQEESKSVLEILWDKVRDWIADLLSNMIPSVESSSNLASVVLSIVIFALVVGLVFFIALRVRNKKRKNGLQSYQPLQTINEMNWSYQQHLKEAQVQEGLKNYMLATRHMFLALLLYFHEQEWLIAKIWKTNWDYYEELLKINQMKAEKFYLLALLFDEVAYGEREVQSTDFLDYYDRVMKLFEEQDETTILKSRGEEG</sequence>
<evidence type="ECO:0000313" key="2">
    <source>
        <dbReference type="EMBL" id="SDP69558.1"/>
    </source>
</evidence>
<dbReference type="OrthoDB" id="2435598at2"/>
<dbReference type="STRING" id="930152.SAMN05216565_105159"/>
<proteinExistence type="predicted"/>
<reference evidence="3" key="1">
    <citation type="submission" date="2016-10" db="EMBL/GenBank/DDBJ databases">
        <authorList>
            <person name="Varghese N."/>
            <person name="Submissions S."/>
        </authorList>
    </citation>
    <scope>NUCLEOTIDE SEQUENCE [LARGE SCALE GENOMIC DNA]</scope>
    <source>
        <strain evidence="3">IBRC-M10078</strain>
    </source>
</reference>
<name>A0A1H0UUG3_9BACI</name>
<dbReference type="EMBL" id="FNJU01000005">
    <property type="protein sequence ID" value="SDP69558.1"/>
    <property type="molecule type" value="Genomic_DNA"/>
</dbReference>
<organism evidence="2 3">
    <name type="scientific">Litchfieldia salsa</name>
    <dbReference type="NCBI Taxonomy" id="930152"/>
    <lineage>
        <taxon>Bacteria</taxon>
        <taxon>Bacillati</taxon>
        <taxon>Bacillota</taxon>
        <taxon>Bacilli</taxon>
        <taxon>Bacillales</taxon>
        <taxon>Bacillaceae</taxon>
        <taxon>Litchfieldia</taxon>
    </lineage>
</organism>
<gene>
    <name evidence="2" type="ORF">SAMN05216565_105159</name>
</gene>
<dbReference type="AlphaFoldDB" id="A0A1H0UUG3"/>
<dbReference type="Proteomes" id="UP000199159">
    <property type="component" value="Unassembled WGS sequence"/>
</dbReference>
<keyword evidence="1" id="KW-1133">Transmembrane helix</keyword>
<keyword evidence="3" id="KW-1185">Reference proteome</keyword>
<keyword evidence="1" id="KW-0472">Membrane</keyword>
<keyword evidence="1" id="KW-0812">Transmembrane</keyword>
<dbReference type="RefSeq" id="WP_090854457.1">
    <property type="nucleotide sequence ID" value="NZ_FNJU01000005.1"/>
</dbReference>